<feature type="transmembrane region" description="Helical" evidence="6">
    <location>
        <begin position="238"/>
        <end position="262"/>
    </location>
</feature>
<organism evidence="8 9">
    <name type="scientific">Fasciola hepatica</name>
    <name type="common">Liver fluke</name>
    <dbReference type="NCBI Taxonomy" id="6192"/>
    <lineage>
        <taxon>Eukaryota</taxon>
        <taxon>Metazoa</taxon>
        <taxon>Spiralia</taxon>
        <taxon>Lophotrochozoa</taxon>
        <taxon>Platyhelminthes</taxon>
        <taxon>Trematoda</taxon>
        <taxon>Digenea</taxon>
        <taxon>Plagiorchiida</taxon>
        <taxon>Echinostomata</taxon>
        <taxon>Echinostomatoidea</taxon>
        <taxon>Fasciolidae</taxon>
        <taxon>Fasciola</taxon>
    </lineage>
</organism>
<protein>
    <submittedName>
        <fullName evidence="8">Immunoglobulin domain superfamily (Sensory guidance protein)</fullName>
    </submittedName>
</protein>
<dbReference type="InterPro" id="IPR026966">
    <property type="entry name" value="Neurofascin/L1/NrCAM_C"/>
</dbReference>
<evidence type="ECO:0000256" key="1">
    <source>
        <dbReference type="ARBA" id="ARBA00004167"/>
    </source>
</evidence>
<evidence type="ECO:0000256" key="2">
    <source>
        <dbReference type="ARBA" id="ARBA00022692"/>
    </source>
</evidence>
<name>A0A4E0RD21_FASHE</name>
<keyword evidence="9" id="KW-1185">Reference proteome</keyword>
<keyword evidence="3 6" id="KW-1133">Transmembrane helix</keyword>
<evidence type="ECO:0000256" key="6">
    <source>
        <dbReference type="SAM" id="Phobius"/>
    </source>
</evidence>
<gene>
    <name evidence="8" type="ORF">D915_003839</name>
</gene>
<comment type="caution">
    <text evidence="8">The sequence shown here is derived from an EMBL/GenBank/DDBJ whole genome shotgun (WGS) entry which is preliminary data.</text>
</comment>
<evidence type="ECO:0000256" key="3">
    <source>
        <dbReference type="ARBA" id="ARBA00022989"/>
    </source>
</evidence>
<accession>A0A4E0RD21</accession>
<evidence type="ECO:0000313" key="8">
    <source>
        <dbReference type="EMBL" id="THD25353.1"/>
    </source>
</evidence>
<evidence type="ECO:0000313" key="9">
    <source>
        <dbReference type="Proteomes" id="UP000230066"/>
    </source>
</evidence>
<dbReference type="Proteomes" id="UP000230066">
    <property type="component" value="Unassembled WGS sequence"/>
</dbReference>
<sequence length="364" mass="40551">MEGKTAEFECEIDVFQSRYLEINGVQFFPASSKNRAALIEQFPYLKDVQIAPLDVQGSRLKYRASNLLFTPGSAFGSSHTVTIIGANLYGFARVSTFVNVLPRPKVLDSPTRYHCVKPCLSSVEHVYDCQFDLTRYQMAHVEQTWDLNGLDVSKLLEDKDDRAEYLVTEGTKLIVDGICPQKYVLQAQDSSGECLTTSFVIISYVYSAFYSVYFLLLLESDSVPLCICTSVLAATASISWIAAVIIAIVVIIAIGALTACIVMHARGETYLLDREERALGNDPEKELREKESFRTYERAEEPPLRGSRCSLNDDSAEIGSDADGELDDYNLDPGKFNEEGSFIDQYATETHYKGASRLPTLPRA</sequence>
<evidence type="ECO:0000259" key="7">
    <source>
        <dbReference type="Pfam" id="PF13882"/>
    </source>
</evidence>
<dbReference type="Pfam" id="PF13882">
    <property type="entry name" value="Bravo_FIGEY"/>
    <property type="match status" value="1"/>
</dbReference>
<proteinExistence type="predicted"/>
<feature type="domain" description="Neurofascin/L1/NrCAM C-terminal" evidence="7">
    <location>
        <begin position="265"/>
        <end position="349"/>
    </location>
</feature>
<keyword evidence="4 6" id="KW-0472">Membrane</keyword>
<dbReference type="EMBL" id="JXXN02001178">
    <property type="protein sequence ID" value="THD25353.1"/>
    <property type="molecule type" value="Genomic_DNA"/>
</dbReference>
<evidence type="ECO:0000256" key="5">
    <source>
        <dbReference type="SAM" id="MobiDB-lite"/>
    </source>
</evidence>
<dbReference type="GO" id="GO:0016020">
    <property type="term" value="C:membrane"/>
    <property type="evidence" value="ECO:0007669"/>
    <property type="project" value="UniProtKB-SubCell"/>
</dbReference>
<feature type="transmembrane region" description="Helical" evidence="6">
    <location>
        <begin position="199"/>
        <end position="218"/>
    </location>
</feature>
<comment type="subcellular location">
    <subcellularLocation>
        <location evidence="1">Membrane</location>
        <topology evidence="1">Single-pass membrane protein</topology>
    </subcellularLocation>
</comment>
<dbReference type="AlphaFoldDB" id="A0A4E0RD21"/>
<evidence type="ECO:0000256" key="4">
    <source>
        <dbReference type="ARBA" id="ARBA00023136"/>
    </source>
</evidence>
<feature type="compositionally biased region" description="Acidic residues" evidence="5">
    <location>
        <begin position="314"/>
        <end position="330"/>
    </location>
</feature>
<reference evidence="8" key="1">
    <citation type="submission" date="2019-03" db="EMBL/GenBank/DDBJ databases">
        <title>Improved annotation for the trematode Fasciola hepatica.</title>
        <authorList>
            <person name="Choi Y.-J."/>
            <person name="Martin J."/>
            <person name="Mitreva M."/>
        </authorList>
    </citation>
    <scope>NUCLEOTIDE SEQUENCE [LARGE SCALE GENOMIC DNA]</scope>
</reference>
<feature type="region of interest" description="Disordered" evidence="5">
    <location>
        <begin position="300"/>
        <end position="330"/>
    </location>
</feature>
<keyword evidence="2 6" id="KW-0812">Transmembrane</keyword>